<organism evidence="1 2">
    <name type="scientific">Lophium mytilinum</name>
    <dbReference type="NCBI Taxonomy" id="390894"/>
    <lineage>
        <taxon>Eukaryota</taxon>
        <taxon>Fungi</taxon>
        <taxon>Dikarya</taxon>
        <taxon>Ascomycota</taxon>
        <taxon>Pezizomycotina</taxon>
        <taxon>Dothideomycetes</taxon>
        <taxon>Pleosporomycetidae</taxon>
        <taxon>Mytilinidiales</taxon>
        <taxon>Mytilinidiaceae</taxon>
        <taxon>Lophium</taxon>
    </lineage>
</organism>
<protein>
    <submittedName>
        <fullName evidence="1">Uncharacterized protein</fullName>
    </submittedName>
</protein>
<sequence length="68" mass="7438">MHLETLRGPAEVNFRLFNWTPAGPRVECSSDGGAWLIDPLLYSRTRFIRSNARGLGAGGALVDPARAR</sequence>
<dbReference type="Proteomes" id="UP000799750">
    <property type="component" value="Unassembled WGS sequence"/>
</dbReference>
<gene>
    <name evidence="1" type="ORF">BU16DRAFT_81017</name>
</gene>
<name>A0A6A6QMI7_9PEZI</name>
<accession>A0A6A6QMI7</accession>
<keyword evidence="2" id="KW-1185">Reference proteome</keyword>
<proteinExistence type="predicted"/>
<dbReference type="AlphaFoldDB" id="A0A6A6QMI7"/>
<dbReference type="EMBL" id="MU004192">
    <property type="protein sequence ID" value="KAF2493482.1"/>
    <property type="molecule type" value="Genomic_DNA"/>
</dbReference>
<evidence type="ECO:0000313" key="1">
    <source>
        <dbReference type="EMBL" id="KAF2493482.1"/>
    </source>
</evidence>
<reference evidence="1" key="1">
    <citation type="journal article" date="2020" name="Stud. Mycol.">
        <title>101 Dothideomycetes genomes: a test case for predicting lifestyles and emergence of pathogens.</title>
        <authorList>
            <person name="Haridas S."/>
            <person name="Albert R."/>
            <person name="Binder M."/>
            <person name="Bloem J."/>
            <person name="Labutti K."/>
            <person name="Salamov A."/>
            <person name="Andreopoulos B."/>
            <person name="Baker S."/>
            <person name="Barry K."/>
            <person name="Bills G."/>
            <person name="Bluhm B."/>
            <person name="Cannon C."/>
            <person name="Castanera R."/>
            <person name="Culley D."/>
            <person name="Daum C."/>
            <person name="Ezra D."/>
            <person name="Gonzalez J."/>
            <person name="Henrissat B."/>
            <person name="Kuo A."/>
            <person name="Liang C."/>
            <person name="Lipzen A."/>
            <person name="Lutzoni F."/>
            <person name="Magnuson J."/>
            <person name="Mondo S."/>
            <person name="Nolan M."/>
            <person name="Ohm R."/>
            <person name="Pangilinan J."/>
            <person name="Park H.-J."/>
            <person name="Ramirez L."/>
            <person name="Alfaro M."/>
            <person name="Sun H."/>
            <person name="Tritt A."/>
            <person name="Yoshinaga Y."/>
            <person name="Zwiers L.-H."/>
            <person name="Turgeon B."/>
            <person name="Goodwin S."/>
            <person name="Spatafora J."/>
            <person name="Crous P."/>
            <person name="Grigoriev I."/>
        </authorList>
    </citation>
    <scope>NUCLEOTIDE SEQUENCE</scope>
    <source>
        <strain evidence="1">CBS 269.34</strain>
    </source>
</reference>
<evidence type="ECO:0000313" key="2">
    <source>
        <dbReference type="Proteomes" id="UP000799750"/>
    </source>
</evidence>